<accession>A0ABN8HLS9</accession>
<feature type="non-terminal residue" evidence="1">
    <location>
        <position position="76"/>
    </location>
</feature>
<gene>
    <name evidence="1" type="ORF">IPOD504_LOCUS237</name>
</gene>
<protein>
    <submittedName>
        <fullName evidence="1">Uncharacterized protein</fullName>
    </submittedName>
</protein>
<organism evidence="1 2">
    <name type="scientific">Iphiclides podalirius</name>
    <name type="common">scarce swallowtail</name>
    <dbReference type="NCBI Taxonomy" id="110791"/>
    <lineage>
        <taxon>Eukaryota</taxon>
        <taxon>Metazoa</taxon>
        <taxon>Ecdysozoa</taxon>
        <taxon>Arthropoda</taxon>
        <taxon>Hexapoda</taxon>
        <taxon>Insecta</taxon>
        <taxon>Pterygota</taxon>
        <taxon>Neoptera</taxon>
        <taxon>Endopterygota</taxon>
        <taxon>Lepidoptera</taxon>
        <taxon>Glossata</taxon>
        <taxon>Ditrysia</taxon>
        <taxon>Papilionoidea</taxon>
        <taxon>Papilionidae</taxon>
        <taxon>Papilioninae</taxon>
        <taxon>Iphiclides</taxon>
    </lineage>
</organism>
<reference evidence="1" key="1">
    <citation type="submission" date="2022-03" db="EMBL/GenBank/DDBJ databases">
        <authorList>
            <person name="Martin H S."/>
        </authorList>
    </citation>
    <scope>NUCLEOTIDE SEQUENCE</scope>
</reference>
<dbReference type="Proteomes" id="UP000837857">
    <property type="component" value="Chromosome 1"/>
</dbReference>
<sequence>MPISGDECAIASKLLGASVPPSLRPVPAAGDKALYERGCVRVMRNYFVARYTFAELFSMLAPFARQHVEPVAGHCG</sequence>
<name>A0ABN8HLS9_9NEOP</name>
<evidence type="ECO:0000313" key="1">
    <source>
        <dbReference type="EMBL" id="CAH2034672.1"/>
    </source>
</evidence>
<keyword evidence="2" id="KW-1185">Reference proteome</keyword>
<evidence type="ECO:0000313" key="2">
    <source>
        <dbReference type="Proteomes" id="UP000837857"/>
    </source>
</evidence>
<proteinExistence type="predicted"/>
<dbReference type="EMBL" id="OW152813">
    <property type="protein sequence ID" value="CAH2034672.1"/>
    <property type="molecule type" value="Genomic_DNA"/>
</dbReference>